<name>A0A3S5B553_9PLAT</name>
<sequence>MSPFFNFRAFSSWLEDVGLNKQPSSTSDKPHNYSPNAGRWVHCDPCEAKMDAPLLYEAGWGKQLSYVFAFTLPPLNYVGELMDYTITGVKSEAVAVQDVTWRYTREPKKASKLANFSGSTVTFLS</sequence>
<dbReference type="InterPro" id="IPR038765">
    <property type="entry name" value="Papain-like_cys_pep_sf"/>
</dbReference>
<keyword evidence="2" id="KW-1185">Reference proteome</keyword>
<dbReference type="OrthoDB" id="6283176at2759"/>
<dbReference type="EMBL" id="CAAALY010265909">
    <property type="protein sequence ID" value="VEL40669.1"/>
    <property type="molecule type" value="Genomic_DNA"/>
</dbReference>
<dbReference type="SUPFAM" id="SSF54001">
    <property type="entry name" value="Cysteine proteinases"/>
    <property type="match status" value="1"/>
</dbReference>
<evidence type="ECO:0000313" key="1">
    <source>
        <dbReference type="EMBL" id="VEL40669.1"/>
    </source>
</evidence>
<comment type="caution">
    <text evidence="1">The sequence shown here is derived from an EMBL/GenBank/DDBJ whole genome shotgun (WGS) entry which is preliminary data.</text>
</comment>
<dbReference type="Proteomes" id="UP000784294">
    <property type="component" value="Unassembled WGS sequence"/>
</dbReference>
<organism evidence="1 2">
    <name type="scientific">Protopolystoma xenopodis</name>
    <dbReference type="NCBI Taxonomy" id="117903"/>
    <lineage>
        <taxon>Eukaryota</taxon>
        <taxon>Metazoa</taxon>
        <taxon>Spiralia</taxon>
        <taxon>Lophotrochozoa</taxon>
        <taxon>Platyhelminthes</taxon>
        <taxon>Monogenea</taxon>
        <taxon>Polyopisthocotylea</taxon>
        <taxon>Polystomatidea</taxon>
        <taxon>Polystomatidae</taxon>
        <taxon>Protopolystoma</taxon>
    </lineage>
</organism>
<accession>A0A3S5B553</accession>
<protein>
    <submittedName>
        <fullName evidence="1">Uncharacterized protein</fullName>
    </submittedName>
</protein>
<dbReference type="Gene3D" id="3.10.620.30">
    <property type="match status" value="1"/>
</dbReference>
<gene>
    <name evidence="1" type="ORF">PXEA_LOCUS34109</name>
</gene>
<reference evidence="1" key="1">
    <citation type="submission" date="2018-11" db="EMBL/GenBank/DDBJ databases">
        <authorList>
            <consortium name="Pathogen Informatics"/>
        </authorList>
    </citation>
    <scope>NUCLEOTIDE SEQUENCE</scope>
</reference>
<evidence type="ECO:0000313" key="2">
    <source>
        <dbReference type="Proteomes" id="UP000784294"/>
    </source>
</evidence>
<dbReference type="AlphaFoldDB" id="A0A3S5B553"/>
<proteinExistence type="predicted"/>